<dbReference type="EMBL" id="LUKF01000008">
    <property type="protein sequence ID" value="KYG67604.1"/>
    <property type="molecule type" value="Genomic_DNA"/>
</dbReference>
<reference evidence="2 3" key="1">
    <citation type="submission" date="2016-03" db="EMBL/GenBank/DDBJ databases">
        <authorList>
            <person name="Ploux O."/>
        </authorList>
    </citation>
    <scope>NUCLEOTIDE SEQUENCE [LARGE SCALE GENOMIC DNA]</scope>
    <source>
        <strain evidence="2 3">BER2</strain>
    </source>
</reference>
<name>A0A150WTI5_BDEBC</name>
<organism evidence="2 3">
    <name type="scientific">Bdellovibrio bacteriovorus</name>
    <dbReference type="NCBI Taxonomy" id="959"/>
    <lineage>
        <taxon>Bacteria</taxon>
        <taxon>Pseudomonadati</taxon>
        <taxon>Bdellovibrionota</taxon>
        <taxon>Bdellovibrionia</taxon>
        <taxon>Bdellovibrionales</taxon>
        <taxon>Pseudobdellovibrionaceae</taxon>
        <taxon>Bdellovibrio</taxon>
    </lineage>
</organism>
<feature type="transmembrane region" description="Helical" evidence="1">
    <location>
        <begin position="12"/>
        <end position="33"/>
    </location>
</feature>
<gene>
    <name evidence="2" type="ORF">AZI85_17135</name>
</gene>
<dbReference type="OrthoDB" id="5287159at2"/>
<keyword evidence="1" id="KW-1133">Transmembrane helix</keyword>
<proteinExistence type="predicted"/>
<dbReference type="Proteomes" id="UP000075391">
    <property type="component" value="Unassembled WGS sequence"/>
</dbReference>
<evidence type="ECO:0000313" key="3">
    <source>
        <dbReference type="Proteomes" id="UP000075391"/>
    </source>
</evidence>
<accession>A0A150WTI5</accession>
<evidence type="ECO:0000256" key="1">
    <source>
        <dbReference type="SAM" id="Phobius"/>
    </source>
</evidence>
<sequence length="855" mass="94471">MSKIRLLGQKGQGTLLIVSVLCVVGVIVLMTSLDVFTKDYNYKSLDFDQVLLDEATSSAFAVMESALARRLWEPPPDSQCLKAESFSVEGELPSGVSWKVDTVFNFTTKNFEMTATGSYRKLKSKFRKHVKVLDVSDYLLFSGSSNSVILQRAYSPKTPSALIAKDRRIYTKGPLVGYSMIDRPNPNTGWSGSTPVWPGEWGTVIQGDRMQFAGGIYYYPWSIPRPNSSWVNAGNLPTLLAPYANAWGTPAISVGSSGAGSMVFTKSSTIAETLRDQVTNETPGPNTKSALRNSVYPVALFGGNPPLQAWSATDSGSYFNDVDRYSIFYYEYADANKFGIRMNATCMSRPDALTSGKYCSHSEHFPKGFREWRKDADLEGYLYTSDAEVVPSPTMNWDNLEALEEDASACGQVISSPVNAYEDCAIWDSEFQKQYAANGAGTACTRVSRLDMESLTLNNFNAGQLSNANLSNRLLRRVVYAKVPTEIRQSNNQGLMIGALSDNAARKKLALWVVGEDTITLRGVQPDTTSPLNTDPGRLREVFFNMDATGGVKPGISMVLLSPEQVHLLSPFYVPISESYLKSRWPSSGGKIRPILHNLTDPRHEEDGFKYGYRRYHLNNVSLITTATVDAGRPFILQGLWNGPDSSASQFISNQCMVTMAGNPLPPYMAYNISEMASMPVYTDPISALPPAGSRYYDDGHLPRRYYPNVFWVQNAHPAIGGARHESDLMLKGIRIYVDFDATVIPGKRDLNTPLHRATDGRNVSLNYFDLSHKHFTYNMGSYYQNEPSFTPCILENAAYLSPSSPTALYDGNAVTPTVNNGSYIFVHTSPDDDFRNVGSIVGVDQPVIETRNAK</sequence>
<dbReference type="AlphaFoldDB" id="A0A150WTI5"/>
<comment type="caution">
    <text evidence="2">The sequence shown here is derived from an EMBL/GenBank/DDBJ whole genome shotgun (WGS) entry which is preliminary data.</text>
</comment>
<protein>
    <submittedName>
        <fullName evidence="2">Uncharacterized protein</fullName>
    </submittedName>
</protein>
<keyword evidence="1" id="KW-0472">Membrane</keyword>
<evidence type="ECO:0000313" key="2">
    <source>
        <dbReference type="EMBL" id="KYG67604.1"/>
    </source>
</evidence>
<keyword evidence="1" id="KW-0812">Transmembrane</keyword>